<evidence type="ECO:0000256" key="1">
    <source>
        <dbReference type="SAM" id="Coils"/>
    </source>
</evidence>
<evidence type="ECO:0000313" key="2">
    <source>
        <dbReference type="EMBL" id="POW22486.1"/>
    </source>
</evidence>
<dbReference type="Proteomes" id="UP000238274">
    <property type="component" value="Unassembled WGS sequence"/>
</dbReference>
<dbReference type="OrthoDB" id="31183at2759"/>
<organism evidence="2 3">
    <name type="scientific">Puccinia striiformis</name>
    <dbReference type="NCBI Taxonomy" id="27350"/>
    <lineage>
        <taxon>Eukaryota</taxon>
        <taxon>Fungi</taxon>
        <taxon>Dikarya</taxon>
        <taxon>Basidiomycota</taxon>
        <taxon>Pucciniomycotina</taxon>
        <taxon>Pucciniomycetes</taxon>
        <taxon>Pucciniales</taxon>
        <taxon>Pucciniaceae</taxon>
        <taxon>Puccinia</taxon>
    </lineage>
</organism>
<keyword evidence="1" id="KW-0175">Coiled coil</keyword>
<accession>A0A2S4WL22</accession>
<protein>
    <submittedName>
        <fullName evidence="2">Uncharacterized protein</fullName>
    </submittedName>
</protein>
<comment type="caution">
    <text evidence="2">The sequence shown here is derived from an EMBL/GenBank/DDBJ whole genome shotgun (WGS) entry which is preliminary data.</text>
</comment>
<reference evidence="2 3" key="1">
    <citation type="submission" date="2017-12" db="EMBL/GenBank/DDBJ databases">
        <title>Gene loss provides genomic basis for host adaptation in cereal stripe rust fungi.</title>
        <authorList>
            <person name="Xia C."/>
        </authorList>
    </citation>
    <scope>NUCLEOTIDE SEQUENCE [LARGE SCALE GENOMIC DNA]</scope>
    <source>
        <strain evidence="2 3">93TX-2</strain>
    </source>
</reference>
<reference evidence="3" key="3">
    <citation type="journal article" date="2018" name="Mol. Plant Microbe Interact.">
        <title>Genome sequence resources for the wheat stripe rust pathogen (Puccinia striiformis f. sp. tritici) and the barley stripe rust pathogen (Puccinia striiformis f. sp. hordei).</title>
        <authorList>
            <person name="Xia C."/>
            <person name="Wang M."/>
            <person name="Yin C."/>
            <person name="Cornejo O.E."/>
            <person name="Hulbert S.H."/>
            <person name="Chen X."/>
        </authorList>
    </citation>
    <scope>NUCLEOTIDE SEQUENCE [LARGE SCALE GENOMIC DNA]</scope>
    <source>
        <strain evidence="3">93TX-2</strain>
    </source>
</reference>
<reference evidence="3" key="2">
    <citation type="journal article" date="2018" name="BMC Genomics">
        <title>Genomic insights into host adaptation between the wheat stripe rust pathogen (Puccinia striiformis f. sp. tritici) and the barley stripe rust pathogen (Puccinia striiformis f. sp. hordei).</title>
        <authorList>
            <person name="Xia C."/>
            <person name="Wang M."/>
            <person name="Yin C."/>
            <person name="Cornejo O.E."/>
            <person name="Hulbert S.H."/>
            <person name="Chen X."/>
        </authorList>
    </citation>
    <scope>NUCLEOTIDE SEQUENCE [LARGE SCALE GENOMIC DNA]</scope>
    <source>
        <strain evidence="3">93TX-2</strain>
    </source>
</reference>
<dbReference type="VEuPathDB" id="FungiDB:PSTT_09060"/>
<dbReference type="EMBL" id="PKSM01000009">
    <property type="protein sequence ID" value="POW22486.1"/>
    <property type="molecule type" value="Genomic_DNA"/>
</dbReference>
<evidence type="ECO:0000313" key="3">
    <source>
        <dbReference type="Proteomes" id="UP000238274"/>
    </source>
</evidence>
<sequence length="331" mass="37090">MLYSSPESFGQVGPELQLELEKLSNQIDREEDQASTSSAAPFMVCASHKLFGQIGSTLKLDLTHPQHYPLLLSPAMAIPLSTVLLELIYPLPDLLSIESAEFQTELKSQLSLPQRIIRLLQNLVKYVIEGHPSTDSSESSVVGNTAWREHDEAMLQTLLVIFQNHSEEGELRLSSKSCHVLSRVFKIDELLSSMCGAYEVSAFWKSLIQGLVKSTLKSDVVAEELLVKLAQLFQLPAGLIKTLIAELLSTLLPMEIPHRAVLRPLGILFQRHPNLVEQVSQNLISTSDANAEESIPRILRSFPVIFHSQPTNVTPHFGVRDRWRSRWQRTA</sequence>
<feature type="coiled-coil region" evidence="1">
    <location>
        <begin position="13"/>
        <end position="40"/>
    </location>
</feature>
<dbReference type="VEuPathDB" id="FungiDB:PSHT_01208"/>
<name>A0A2S4WL22_9BASI</name>
<dbReference type="AlphaFoldDB" id="A0A2S4WL22"/>
<gene>
    <name evidence="2" type="ORF">PSHT_01208</name>
</gene>
<proteinExistence type="predicted"/>
<keyword evidence="3" id="KW-1185">Reference proteome</keyword>